<keyword evidence="12" id="KW-0469">Meiosis</keyword>
<evidence type="ECO:0000256" key="8">
    <source>
        <dbReference type="ARBA" id="ARBA00022842"/>
    </source>
</evidence>
<evidence type="ECO:0000256" key="6">
    <source>
        <dbReference type="ARBA" id="ARBA00022763"/>
    </source>
</evidence>
<dbReference type="InterPro" id="IPR033310">
    <property type="entry name" value="Mms4/EME1/EME2"/>
</dbReference>
<dbReference type="GO" id="GO:0000712">
    <property type="term" value="P:resolution of meiotic recombination intermediates"/>
    <property type="evidence" value="ECO:0007669"/>
    <property type="project" value="TreeGrafter"/>
</dbReference>
<keyword evidence="9" id="KW-0233">DNA recombination</keyword>
<dbReference type="GO" id="GO:0048476">
    <property type="term" value="C:Holliday junction resolvase complex"/>
    <property type="evidence" value="ECO:0007669"/>
    <property type="project" value="InterPro"/>
</dbReference>
<evidence type="ECO:0000256" key="7">
    <source>
        <dbReference type="ARBA" id="ARBA00022801"/>
    </source>
</evidence>
<feature type="region of interest" description="Disordered" evidence="13">
    <location>
        <begin position="490"/>
        <end position="511"/>
    </location>
</feature>
<dbReference type="GO" id="GO:0031297">
    <property type="term" value="P:replication fork processing"/>
    <property type="evidence" value="ECO:0007669"/>
    <property type="project" value="TreeGrafter"/>
</dbReference>
<feature type="compositionally biased region" description="Polar residues" evidence="13">
    <location>
        <begin position="41"/>
        <end position="56"/>
    </location>
</feature>
<evidence type="ECO:0000256" key="5">
    <source>
        <dbReference type="ARBA" id="ARBA00022759"/>
    </source>
</evidence>
<dbReference type="GO" id="GO:0046872">
    <property type="term" value="F:metal ion binding"/>
    <property type="evidence" value="ECO:0007669"/>
    <property type="project" value="UniProtKB-KW"/>
</dbReference>
<dbReference type="Gene3D" id="3.40.50.10130">
    <property type="match status" value="1"/>
</dbReference>
<dbReference type="GO" id="GO:0031573">
    <property type="term" value="P:mitotic intra-S DNA damage checkpoint signaling"/>
    <property type="evidence" value="ECO:0007669"/>
    <property type="project" value="TreeGrafter"/>
</dbReference>
<evidence type="ECO:0000256" key="3">
    <source>
        <dbReference type="ARBA" id="ARBA00022722"/>
    </source>
</evidence>
<keyword evidence="8" id="KW-0460">Magnesium</keyword>
<dbReference type="STRING" id="1160509.A0A3N4ILV6"/>
<dbReference type="GO" id="GO:0008821">
    <property type="term" value="F:crossover junction DNA endonuclease activity"/>
    <property type="evidence" value="ECO:0007669"/>
    <property type="project" value="TreeGrafter"/>
</dbReference>
<evidence type="ECO:0000256" key="10">
    <source>
        <dbReference type="ARBA" id="ARBA00023204"/>
    </source>
</evidence>
<comment type="cofactor">
    <cofactor evidence="1">
        <name>Mg(2+)</name>
        <dbReference type="ChEBI" id="CHEBI:18420"/>
    </cofactor>
</comment>
<keyword evidence="10" id="KW-0234">DNA repair</keyword>
<proteinExistence type="predicted"/>
<feature type="region of interest" description="Disordered" evidence="13">
    <location>
        <begin position="1"/>
        <end position="144"/>
    </location>
</feature>
<comment type="subcellular location">
    <subcellularLocation>
        <location evidence="2">Nucleus</location>
    </subcellularLocation>
</comment>
<evidence type="ECO:0000256" key="12">
    <source>
        <dbReference type="ARBA" id="ARBA00023254"/>
    </source>
</evidence>
<dbReference type="Gene3D" id="1.10.150.670">
    <property type="entry name" value="Crossover junction endonuclease EME1, DNA-binding domain"/>
    <property type="match status" value="1"/>
</dbReference>
<name>A0A3N4ILV6_ASCIM</name>
<feature type="compositionally biased region" description="Basic and acidic residues" evidence="13">
    <location>
        <begin position="221"/>
        <end position="250"/>
    </location>
</feature>
<dbReference type="EMBL" id="ML119655">
    <property type="protein sequence ID" value="RPA85120.1"/>
    <property type="molecule type" value="Genomic_DNA"/>
</dbReference>
<evidence type="ECO:0000313" key="14">
    <source>
        <dbReference type="EMBL" id="RPA85120.1"/>
    </source>
</evidence>
<evidence type="ECO:0000313" key="15">
    <source>
        <dbReference type="Proteomes" id="UP000275078"/>
    </source>
</evidence>
<sequence length="688" mass="75946">MPEVVDLLSSPECPPPRKKPTTVRTVPKRSLFDDDDDLVCTQDSFSSSRVGLNSTAEPVAVQSPRRPTTSSISQERLPDKPRKGTKRLSESPPFPLDARVSPKRSKSTHAAPIVLDSDDDAPPTNSTRNKTTPAPTSTINKTENMRITAAPVTSGAATVRKGMFDSDEMDIDAFLAKNTYATLGSKGTSAPSAPDNSTKTPEKPKRKMPLSPKPINVDETTPVKKDRTRELLDRLLAKDPEEDGSGDKEMASPAATPKRRKSAQSRTSQPVDLESPVAKRPVARKGKLTEEEKAERAAQKAAEKEAKDAEKARLASIKKAEKEAAASLKAQNARLREANKIRKAADSLPEMIIDLPQSFTETALGIILDRERLPAQPCSVKMTTPLAPLPVGHLITFRRKATARYDEASDMFLPIEEEIIRERHCLVHLPALDFLDMALHSHPVPLSAHFQAAASHNYNTALPIYLIEGLAPLIKKAANKKQRAFKETVRQMHPTASTAAPRRRKPANSEKERLENILDELNADIAEQALLQLQMLTAPPVPNSTPTTPRRPMIFHTKDPAESADWFLIFLREIARNYYKPIQSSSYNQHHIERGPAKCGNGPKDTMHKMLQEITRITPSIAGGIMGEFGSLRELWLGCRTSGEQVVEYVRTESARNGAGMAGKRVGIQGSRRVWRVFTSMDEDEEDI</sequence>
<dbReference type="AlphaFoldDB" id="A0A3N4ILV6"/>
<keyword evidence="3" id="KW-0540">Nuclease</keyword>
<dbReference type="PANTHER" id="PTHR21077">
    <property type="entry name" value="EME1 PROTEIN"/>
    <property type="match status" value="1"/>
</dbReference>
<keyword evidence="6" id="KW-0227">DNA damage</keyword>
<evidence type="ECO:0000256" key="9">
    <source>
        <dbReference type="ARBA" id="ARBA00023172"/>
    </source>
</evidence>
<reference evidence="14 15" key="1">
    <citation type="journal article" date="2018" name="Nat. Ecol. Evol.">
        <title>Pezizomycetes genomes reveal the molecular basis of ectomycorrhizal truffle lifestyle.</title>
        <authorList>
            <person name="Murat C."/>
            <person name="Payen T."/>
            <person name="Noel B."/>
            <person name="Kuo A."/>
            <person name="Morin E."/>
            <person name="Chen J."/>
            <person name="Kohler A."/>
            <person name="Krizsan K."/>
            <person name="Balestrini R."/>
            <person name="Da Silva C."/>
            <person name="Montanini B."/>
            <person name="Hainaut M."/>
            <person name="Levati E."/>
            <person name="Barry K.W."/>
            <person name="Belfiori B."/>
            <person name="Cichocki N."/>
            <person name="Clum A."/>
            <person name="Dockter R.B."/>
            <person name="Fauchery L."/>
            <person name="Guy J."/>
            <person name="Iotti M."/>
            <person name="Le Tacon F."/>
            <person name="Lindquist E.A."/>
            <person name="Lipzen A."/>
            <person name="Malagnac F."/>
            <person name="Mello A."/>
            <person name="Molinier V."/>
            <person name="Miyauchi S."/>
            <person name="Poulain J."/>
            <person name="Riccioni C."/>
            <person name="Rubini A."/>
            <person name="Sitrit Y."/>
            <person name="Splivallo R."/>
            <person name="Traeger S."/>
            <person name="Wang M."/>
            <person name="Zifcakova L."/>
            <person name="Wipf D."/>
            <person name="Zambonelli A."/>
            <person name="Paolocci F."/>
            <person name="Nowrousian M."/>
            <person name="Ottonello S."/>
            <person name="Baldrian P."/>
            <person name="Spatafora J.W."/>
            <person name="Henrissat B."/>
            <person name="Nagy L.G."/>
            <person name="Aury J.M."/>
            <person name="Wincker P."/>
            <person name="Grigoriev I.V."/>
            <person name="Bonfante P."/>
            <person name="Martin F.M."/>
        </authorList>
    </citation>
    <scope>NUCLEOTIDE SEQUENCE [LARGE SCALE GENOMIC DNA]</scope>
    <source>
        <strain evidence="14 15">RN42</strain>
    </source>
</reference>
<evidence type="ECO:0000256" key="13">
    <source>
        <dbReference type="SAM" id="MobiDB-lite"/>
    </source>
</evidence>
<dbReference type="PANTHER" id="PTHR21077:SF5">
    <property type="entry name" value="CROSSOVER JUNCTION ENDONUCLEASE MMS4"/>
    <property type="match status" value="1"/>
</dbReference>
<feature type="compositionally biased region" description="Polar residues" evidence="13">
    <location>
        <begin position="183"/>
        <end position="199"/>
    </location>
</feature>
<dbReference type="OrthoDB" id="343092at2759"/>
<feature type="compositionally biased region" description="Polar residues" evidence="13">
    <location>
        <begin position="65"/>
        <end position="74"/>
    </location>
</feature>
<keyword evidence="5" id="KW-0255">Endonuclease</keyword>
<evidence type="ECO:0000256" key="11">
    <source>
        <dbReference type="ARBA" id="ARBA00023242"/>
    </source>
</evidence>
<feature type="compositionally biased region" description="Polar residues" evidence="13">
    <location>
        <begin position="123"/>
        <end position="142"/>
    </location>
</feature>
<keyword evidence="7" id="KW-0378">Hydrolase</keyword>
<dbReference type="InterPro" id="IPR042530">
    <property type="entry name" value="EME1/EME2_C"/>
</dbReference>
<protein>
    <submittedName>
        <fullName evidence="14">Uncharacterized protein</fullName>
    </submittedName>
</protein>
<dbReference type="GO" id="GO:0006302">
    <property type="term" value="P:double-strand break repair"/>
    <property type="evidence" value="ECO:0007669"/>
    <property type="project" value="TreeGrafter"/>
</dbReference>
<accession>A0A3N4ILV6</accession>
<feature type="compositionally biased region" description="Basic and acidic residues" evidence="13">
    <location>
        <begin position="287"/>
        <end position="307"/>
    </location>
</feature>
<keyword evidence="11" id="KW-0539">Nucleus</keyword>
<evidence type="ECO:0000256" key="4">
    <source>
        <dbReference type="ARBA" id="ARBA00022723"/>
    </source>
</evidence>
<evidence type="ECO:0000256" key="1">
    <source>
        <dbReference type="ARBA" id="ARBA00001946"/>
    </source>
</evidence>
<dbReference type="Proteomes" id="UP000275078">
    <property type="component" value="Unassembled WGS sequence"/>
</dbReference>
<organism evidence="14 15">
    <name type="scientific">Ascobolus immersus RN42</name>
    <dbReference type="NCBI Taxonomy" id="1160509"/>
    <lineage>
        <taxon>Eukaryota</taxon>
        <taxon>Fungi</taxon>
        <taxon>Dikarya</taxon>
        <taxon>Ascomycota</taxon>
        <taxon>Pezizomycotina</taxon>
        <taxon>Pezizomycetes</taxon>
        <taxon>Pezizales</taxon>
        <taxon>Ascobolaceae</taxon>
        <taxon>Ascobolus</taxon>
    </lineage>
</organism>
<evidence type="ECO:0000256" key="2">
    <source>
        <dbReference type="ARBA" id="ARBA00004123"/>
    </source>
</evidence>
<keyword evidence="15" id="KW-1185">Reference proteome</keyword>
<feature type="region of interest" description="Disordered" evidence="13">
    <location>
        <begin position="183"/>
        <end position="307"/>
    </location>
</feature>
<gene>
    <name evidence="14" type="ORF">BJ508DRAFT_322949</name>
</gene>
<dbReference type="GO" id="GO:0005634">
    <property type="term" value="C:nucleus"/>
    <property type="evidence" value="ECO:0007669"/>
    <property type="project" value="UniProtKB-SubCell"/>
</dbReference>
<keyword evidence="4" id="KW-0479">Metal-binding</keyword>